<evidence type="ECO:0008006" key="5">
    <source>
        <dbReference type="Google" id="ProtNLM"/>
    </source>
</evidence>
<evidence type="ECO:0000256" key="1">
    <source>
        <dbReference type="SAM" id="MobiDB-lite"/>
    </source>
</evidence>
<reference evidence="3 4" key="1">
    <citation type="submission" date="2019-06" db="EMBL/GenBank/DDBJ databases">
        <title>Sequencing the genomes of 1000 actinobacteria strains.</title>
        <authorList>
            <person name="Klenk H.-P."/>
        </authorList>
    </citation>
    <scope>NUCLEOTIDE SEQUENCE [LARGE SCALE GENOMIC DNA]</scope>
    <source>
        <strain evidence="3 4">DSM 24683</strain>
    </source>
</reference>
<name>A0A561BKB8_9ACTN</name>
<feature type="chain" id="PRO_5022227096" description="TPM domain-containing protein" evidence="2">
    <location>
        <begin position="27"/>
        <end position="513"/>
    </location>
</feature>
<keyword evidence="2" id="KW-0732">Signal</keyword>
<comment type="caution">
    <text evidence="3">The sequence shown here is derived from an EMBL/GenBank/DDBJ whole genome shotgun (WGS) entry which is preliminary data.</text>
</comment>
<keyword evidence="4" id="KW-1185">Reference proteome</keyword>
<dbReference type="EMBL" id="VIVK01000001">
    <property type="protein sequence ID" value="TWD79295.1"/>
    <property type="molecule type" value="Genomic_DNA"/>
</dbReference>
<proteinExistence type="predicted"/>
<protein>
    <recommendedName>
        <fullName evidence="5">TPM domain-containing protein</fullName>
    </recommendedName>
</protein>
<gene>
    <name evidence="3" type="ORF">FB561_0352</name>
</gene>
<evidence type="ECO:0000313" key="3">
    <source>
        <dbReference type="EMBL" id="TWD79295.1"/>
    </source>
</evidence>
<feature type="region of interest" description="Disordered" evidence="1">
    <location>
        <begin position="461"/>
        <end position="513"/>
    </location>
</feature>
<feature type="signal peptide" evidence="2">
    <location>
        <begin position="1"/>
        <end position="26"/>
    </location>
</feature>
<dbReference type="OrthoDB" id="4808153at2"/>
<feature type="compositionally biased region" description="Low complexity" evidence="1">
    <location>
        <begin position="22"/>
        <end position="41"/>
    </location>
</feature>
<organism evidence="3 4">
    <name type="scientific">Kribbella amoyensis</name>
    <dbReference type="NCBI Taxonomy" id="996641"/>
    <lineage>
        <taxon>Bacteria</taxon>
        <taxon>Bacillati</taxon>
        <taxon>Actinomycetota</taxon>
        <taxon>Actinomycetes</taxon>
        <taxon>Propionibacteriales</taxon>
        <taxon>Kribbellaceae</taxon>
        <taxon>Kribbella</taxon>
    </lineage>
</organism>
<feature type="region of interest" description="Disordered" evidence="1">
    <location>
        <begin position="22"/>
        <end position="61"/>
    </location>
</feature>
<dbReference type="RefSeq" id="WP_145802308.1">
    <property type="nucleotide sequence ID" value="NZ_VIVK01000001.1"/>
</dbReference>
<evidence type="ECO:0000313" key="4">
    <source>
        <dbReference type="Proteomes" id="UP000318380"/>
    </source>
</evidence>
<feature type="compositionally biased region" description="Low complexity" evidence="1">
    <location>
        <begin position="479"/>
        <end position="501"/>
    </location>
</feature>
<accession>A0A561BKB8</accession>
<evidence type="ECO:0000256" key="2">
    <source>
        <dbReference type="SAM" id="SignalP"/>
    </source>
</evidence>
<sequence>MKRSTRLLAVLALTALSAAPAVSAHAVTPTPTPRPTVDTPTPAKPSKTRPTYRYTPPDFAGDRKKKEAAAATYMNEVAAKLGEPGLYVDPKVTKLTASEISELTASAKAAAAPMRIAVIPASAIDTSLVGGYYPDLAWDGEEIADQLYDRVGVEGVYAVLVDASSEKAGRGFHAVQRADTGPTYYVGKGVDDAVDCCAPDYEEMLARFIQVAQVVDKPFYVDAAPWAGGAAGLAGLWWGVTALGARRARRADEKAHLEISRPLLTEEIIALSQQVSALPTTSDPQQSKLSKDVLDTVEKARHRLDKAEGDKDTEAVATLLGSARYGLLCLDALRAGKPVPEPTPPCFFDPRHGPSTSSASWAPPEGGKQRSVEVCVECAARLAADQEPDVRMVTLRNHPRPYWTLGEELASYIDGYWSQGDGRSWRFPDDDARRAGEQMRSRWRSRRPGARFSRFTSDVGTSVSSWSASRGDDNDSVWSSGSSRSRSWSSRTRSSSGGSSRRSSRRSGGSRGF</sequence>
<dbReference type="Proteomes" id="UP000318380">
    <property type="component" value="Unassembled WGS sequence"/>
</dbReference>
<dbReference type="AlphaFoldDB" id="A0A561BKB8"/>